<accession>A0ACC1ST00</accession>
<reference evidence="1" key="1">
    <citation type="submission" date="2022-07" db="EMBL/GenBank/DDBJ databases">
        <title>Genome Sequence of Phlebia brevispora.</title>
        <authorList>
            <person name="Buettner E."/>
        </authorList>
    </citation>
    <scope>NUCLEOTIDE SEQUENCE</scope>
    <source>
        <strain evidence="1">MPL23</strain>
    </source>
</reference>
<gene>
    <name evidence="1" type="ORF">NM688_g5592</name>
</gene>
<name>A0ACC1ST00_9APHY</name>
<protein>
    <submittedName>
        <fullName evidence="1">Uncharacterized protein</fullName>
    </submittedName>
</protein>
<sequence>MSSDNFFTNQSKPDHQICPRCQLPFGYEVKFEYVPGPPRKPGHMPPILGPSLTAKNYGLNNAADPGLSGAGGPPGSAVLVPAANGMFLGPSVRLPIRLREVDKNFTRVSDYQLQKANAAAQRGRHTLPPAQRFLVSVTAGHSQHSRSHVPQVGYGTANIAWSPSLTNGYTASHALYSQQPTCVAEEIHTPNIKRGSEEDAAYARSCRALFSAIPLKYRSREQVEESQIRRQSNATDGRRNSAAVPSPERIH</sequence>
<dbReference type="Proteomes" id="UP001148662">
    <property type="component" value="Unassembled WGS sequence"/>
</dbReference>
<proteinExistence type="predicted"/>
<evidence type="ECO:0000313" key="2">
    <source>
        <dbReference type="Proteomes" id="UP001148662"/>
    </source>
</evidence>
<comment type="caution">
    <text evidence="1">The sequence shown here is derived from an EMBL/GenBank/DDBJ whole genome shotgun (WGS) entry which is preliminary data.</text>
</comment>
<keyword evidence="2" id="KW-1185">Reference proteome</keyword>
<dbReference type="EMBL" id="JANHOG010001046">
    <property type="protein sequence ID" value="KAJ3545736.1"/>
    <property type="molecule type" value="Genomic_DNA"/>
</dbReference>
<evidence type="ECO:0000313" key="1">
    <source>
        <dbReference type="EMBL" id="KAJ3545736.1"/>
    </source>
</evidence>
<organism evidence="1 2">
    <name type="scientific">Phlebia brevispora</name>
    <dbReference type="NCBI Taxonomy" id="194682"/>
    <lineage>
        <taxon>Eukaryota</taxon>
        <taxon>Fungi</taxon>
        <taxon>Dikarya</taxon>
        <taxon>Basidiomycota</taxon>
        <taxon>Agaricomycotina</taxon>
        <taxon>Agaricomycetes</taxon>
        <taxon>Polyporales</taxon>
        <taxon>Meruliaceae</taxon>
        <taxon>Phlebia</taxon>
    </lineage>
</organism>